<accession>A0A140LBB8</accession>
<gene>
    <name evidence="2" type="ORF">AN618_08550</name>
</gene>
<dbReference type="InterPro" id="IPR009003">
    <property type="entry name" value="Peptidase_S1_PA"/>
</dbReference>
<dbReference type="InterPro" id="IPR043504">
    <property type="entry name" value="Peptidase_S1_PA_chymotrypsin"/>
</dbReference>
<dbReference type="STRING" id="520764.AN618_08550"/>
<protein>
    <recommendedName>
        <fullName evidence="1">Nal1 N-terminal domain-containing protein</fullName>
    </recommendedName>
</protein>
<keyword evidence="3" id="KW-1185">Reference proteome</keyword>
<dbReference type="InParanoid" id="A0A140LBB8"/>
<name>A0A140LBB8_9FIRM</name>
<comment type="caution">
    <text evidence="2">The sequence shown here is derived from an EMBL/GenBank/DDBJ whole genome shotgun (WGS) entry which is preliminary data.</text>
</comment>
<dbReference type="AlphaFoldDB" id="A0A140LBB8"/>
<sequence length="334" mass="36483">MLRAERILRRYEKKLFSVENVVGTGLGYKIIEGRTTNEPAVIILVKKKKPERELPRSQILPKKLENVMTDVIEVGEVRFLDVRTQKSRPAMPGVSIGHYKVTAGTFGAVVKDEITGEPLILSNNHVLANASNGKDGRASIGDPILQPGPYDGGGPEDVIARLYRFVPVEKDLAPSRCSVARRGENFINFFLKFLKPDYRVALLKQNPAYNLVDAAVAKPINPDYIKAEIMELGEIKGIAEPSIGMTLIKSGRTSGVSKSEIKALSVRIRVIMSPGEEATFHDQLLAGPMAQPGDSGSLVVNERMEAVGLLFAGSEVATLINPISLVLKLLRVTF</sequence>
<dbReference type="OrthoDB" id="104542at2"/>
<feature type="domain" description="Nal1 N-terminal" evidence="1">
    <location>
        <begin position="7"/>
        <end position="66"/>
    </location>
</feature>
<dbReference type="Gene3D" id="2.40.10.10">
    <property type="entry name" value="Trypsin-like serine proteases"/>
    <property type="match status" value="1"/>
</dbReference>
<dbReference type="Proteomes" id="UP000070427">
    <property type="component" value="Unassembled WGS sequence"/>
</dbReference>
<proteinExistence type="predicted"/>
<dbReference type="PATRIC" id="fig|520764.3.peg.887"/>
<organism evidence="2 3">
    <name type="scientific">Fervidicola ferrireducens</name>
    <dbReference type="NCBI Taxonomy" id="520764"/>
    <lineage>
        <taxon>Bacteria</taxon>
        <taxon>Bacillati</taxon>
        <taxon>Bacillota</taxon>
        <taxon>Clostridia</taxon>
        <taxon>Thermosediminibacterales</taxon>
        <taxon>Thermosediminibacteraceae</taxon>
        <taxon>Fervidicola</taxon>
    </lineage>
</organism>
<dbReference type="InterPro" id="IPR057905">
    <property type="entry name" value="Nal1_N"/>
</dbReference>
<evidence type="ECO:0000259" key="1">
    <source>
        <dbReference type="Pfam" id="PF25608"/>
    </source>
</evidence>
<dbReference type="SUPFAM" id="SSF50494">
    <property type="entry name" value="Trypsin-like serine proteases"/>
    <property type="match status" value="1"/>
</dbReference>
<evidence type="ECO:0000313" key="2">
    <source>
        <dbReference type="EMBL" id="KXG77843.1"/>
    </source>
</evidence>
<dbReference type="RefSeq" id="WP_066352474.1">
    <property type="nucleotide sequence ID" value="NZ_LOED01000007.1"/>
</dbReference>
<evidence type="ECO:0000313" key="3">
    <source>
        <dbReference type="Proteomes" id="UP000070427"/>
    </source>
</evidence>
<dbReference type="Pfam" id="PF25608">
    <property type="entry name" value="NAL1_N"/>
    <property type="match status" value="1"/>
</dbReference>
<reference evidence="2 3" key="1">
    <citation type="submission" date="2015-12" db="EMBL/GenBank/DDBJ databases">
        <title>Draft genome sequnece of Fervidicola ferrireducens strain Y170.</title>
        <authorList>
            <person name="Patel B.K."/>
        </authorList>
    </citation>
    <scope>NUCLEOTIDE SEQUENCE [LARGE SCALE GENOMIC DNA]</scope>
    <source>
        <strain evidence="2 3">Y170</strain>
    </source>
</reference>
<dbReference type="EMBL" id="LOED01000007">
    <property type="protein sequence ID" value="KXG77843.1"/>
    <property type="molecule type" value="Genomic_DNA"/>
</dbReference>